<dbReference type="Pfam" id="PF18921">
    <property type="entry name" value="Cyanophycin_syn"/>
    <property type="match status" value="1"/>
</dbReference>
<dbReference type="AlphaFoldDB" id="A0A9X2XVG3"/>
<dbReference type="Gene3D" id="3.40.1190.10">
    <property type="entry name" value="Mur-like, catalytic domain"/>
    <property type="match status" value="1"/>
</dbReference>
<dbReference type="InterPro" id="IPR013221">
    <property type="entry name" value="Mur_ligase_cen"/>
</dbReference>
<feature type="domain" description="Mur ligase central" evidence="1">
    <location>
        <begin position="205"/>
        <end position="344"/>
    </location>
</feature>
<dbReference type="GO" id="GO:0016881">
    <property type="term" value="F:acid-amino acid ligase activity"/>
    <property type="evidence" value="ECO:0007669"/>
    <property type="project" value="InterPro"/>
</dbReference>
<protein>
    <submittedName>
        <fullName evidence="3">Mur ligase family protein</fullName>
    </submittedName>
</protein>
<keyword evidence="3" id="KW-0436">Ligase</keyword>
<dbReference type="EMBL" id="JAOTIF010000009">
    <property type="protein sequence ID" value="MCU7550069.1"/>
    <property type="molecule type" value="Genomic_DNA"/>
</dbReference>
<dbReference type="PANTHER" id="PTHR23135:SF18">
    <property type="entry name" value="CYANOPHYCIN SYNTHETASE"/>
    <property type="match status" value="1"/>
</dbReference>
<organism evidence="3 4">
    <name type="scientific">Paraflavisolibacter caeni</name>
    <dbReference type="NCBI Taxonomy" id="2982496"/>
    <lineage>
        <taxon>Bacteria</taxon>
        <taxon>Pseudomonadati</taxon>
        <taxon>Bacteroidota</taxon>
        <taxon>Chitinophagia</taxon>
        <taxon>Chitinophagales</taxon>
        <taxon>Chitinophagaceae</taxon>
        <taxon>Paraflavisolibacter</taxon>
    </lineage>
</organism>
<dbReference type="InterPro" id="IPR044019">
    <property type="entry name" value="Cyanophycin_syn_N"/>
</dbReference>
<dbReference type="RefSeq" id="WP_279297509.1">
    <property type="nucleotide sequence ID" value="NZ_JAOTIF010000009.1"/>
</dbReference>
<reference evidence="3" key="2">
    <citation type="submission" date="2023-04" db="EMBL/GenBank/DDBJ databases">
        <title>Paracnuella aquatica gen. nov., sp. nov., a member of the family Chitinophagaceae isolated from a hot spring.</title>
        <authorList>
            <person name="Wang C."/>
        </authorList>
    </citation>
    <scope>NUCLEOTIDE SEQUENCE</scope>
    <source>
        <strain evidence="3">LB-8</strain>
    </source>
</reference>
<evidence type="ECO:0000259" key="2">
    <source>
        <dbReference type="Pfam" id="PF18921"/>
    </source>
</evidence>
<evidence type="ECO:0000259" key="1">
    <source>
        <dbReference type="Pfam" id="PF08245"/>
    </source>
</evidence>
<gene>
    <name evidence="3" type="ORF">OCK74_13175</name>
</gene>
<evidence type="ECO:0000313" key="4">
    <source>
        <dbReference type="Proteomes" id="UP001155483"/>
    </source>
</evidence>
<sequence>MLLDLEDLEMKPTNQIPGFYERIQQIIPSLYNHYCSENAPGGFFERVKDGTWMGHVVEHIAIELQSLAGMDLGFGRTRGAGREGVYHVVFSYCEEQEGIYTAKAAVRIADALVKGTQYDIKKDIEEIKRLWYKERLRPDINDLVTEAYKRQIPVTRLDSSDAIQLGYGARQKLIDATLDRDGYEAKKIVDRLFPGSDGRIPIVAITGTHGKTITTRLLAQMVQHAGFNTGYTTADGVYVNNVLINEGDAAGPYSAQLILKDTAVEFAVLACARGGLLRSGLAFDACECAVVTNLGGDGLGLDSTHTIEQLAKVKSVVPETVREGGYAILNADDDLVYAMKDNVKCEVGLCSLFPDCARIEQHCAGGGLAAFVDDGDILIRRGMDIIPVEEIRNIPITLGGSATSKIYYVLAAILAAYVNKINLNTISQTLRTFVPSIQTTRAE</sequence>
<feature type="domain" description="Cyanophycin synthase-like N-terminal" evidence="2">
    <location>
        <begin position="1"/>
        <end position="114"/>
    </location>
</feature>
<evidence type="ECO:0000313" key="3">
    <source>
        <dbReference type="EMBL" id="MCU7550069.1"/>
    </source>
</evidence>
<dbReference type="InterPro" id="IPR036565">
    <property type="entry name" value="Mur-like_cat_sf"/>
</dbReference>
<dbReference type="GO" id="GO:0005524">
    <property type="term" value="F:ATP binding"/>
    <property type="evidence" value="ECO:0007669"/>
    <property type="project" value="InterPro"/>
</dbReference>
<reference evidence="3" key="1">
    <citation type="submission" date="2022-09" db="EMBL/GenBank/DDBJ databases">
        <authorList>
            <person name="Yuan C."/>
            <person name="Ke Z."/>
        </authorList>
    </citation>
    <scope>NUCLEOTIDE SEQUENCE</scope>
    <source>
        <strain evidence="3">LB-8</strain>
    </source>
</reference>
<accession>A0A9X2XVG3</accession>
<proteinExistence type="predicted"/>
<comment type="caution">
    <text evidence="3">The sequence shown here is derived from an EMBL/GenBank/DDBJ whole genome shotgun (WGS) entry which is preliminary data.</text>
</comment>
<keyword evidence="4" id="KW-1185">Reference proteome</keyword>
<dbReference type="Proteomes" id="UP001155483">
    <property type="component" value="Unassembled WGS sequence"/>
</dbReference>
<dbReference type="SUPFAM" id="SSF53623">
    <property type="entry name" value="MurD-like peptide ligases, catalytic domain"/>
    <property type="match status" value="1"/>
</dbReference>
<name>A0A9X2XVG3_9BACT</name>
<dbReference type="PANTHER" id="PTHR23135">
    <property type="entry name" value="MUR LIGASE FAMILY MEMBER"/>
    <property type="match status" value="1"/>
</dbReference>
<dbReference type="Pfam" id="PF08245">
    <property type="entry name" value="Mur_ligase_M"/>
    <property type="match status" value="1"/>
</dbReference>